<evidence type="ECO:0000313" key="15">
    <source>
        <dbReference type="Ensembl" id="ENSXMAP00000014938.1"/>
    </source>
</evidence>
<dbReference type="GO" id="GO:0030170">
    <property type="term" value="F:pyridoxal phosphate binding"/>
    <property type="evidence" value="ECO:0007669"/>
    <property type="project" value="InterPro"/>
</dbReference>
<evidence type="ECO:0000256" key="12">
    <source>
        <dbReference type="ARBA" id="ARBA00046783"/>
    </source>
</evidence>
<evidence type="ECO:0000256" key="5">
    <source>
        <dbReference type="ARBA" id="ARBA00022600"/>
    </source>
</evidence>
<dbReference type="PANTHER" id="PTHR11468">
    <property type="entry name" value="GLYCOGEN PHOSPHORYLASE"/>
    <property type="match status" value="1"/>
</dbReference>
<comment type="catalytic activity">
    <reaction evidence="10">
        <text>[(1-&gt;4)-alpha-D-glucosyl](n) + phosphate = [(1-&gt;4)-alpha-D-glucosyl](n-1) + alpha-D-glucose 1-phosphate</text>
        <dbReference type="Rhea" id="RHEA:41732"/>
        <dbReference type="Rhea" id="RHEA-COMP:9584"/>
        <dbReference type="Rhea" id="RHEA-COMP:9586"/>
        <dbReference type="ChEBI" id="CHEBI:15444"/>
        <dbReference type="ChEBI" id="CHEBI:43474"/>
        <dbReference type="ChEBI" id="CHEBI:58601"/>
        <dbReference type="EC" id="2.4.1.1"/>
    </reaction>
    <physiologicalReaction direction="left-to-right" evidence="10">
        <dbReference type="Rhea" id="RHEA:41733"/>
    </physiologicalReaction>
</comment>
<comment type="function">
    <text evidence="11 14">Allosteric enzyme that catalyzes the rate-limiting step in glycogen catabolism, the phosphorolytic cleavage of glycogen to produce glucose-1-phosphate, and plays a central role in maintaining cellular and organismal glucose homeostasis.</text>
</comment>
<evidence type="ECO:0000256" key="2">
    <source>
        <dbReference type="ARBA" id="ARBA00006047"/>
    </source>
</evidence>
<keyword evidence="16" id="KW-1185">Reference proteome</keyword>
<dbReference type="InterPro" id="IPR011833">
    <property type="entry name" value="Glycg_phsphrylas"/>
</dbReference>
<evidence type="ECO:0000256" key="8">
    <source>
        <dbReference type="ARBA" id="ARBA00022898"/>
    </source>
</evidence>
<dbReference type="PANTHER" id="PTHR11468:SF3">
    <property type="entry name" value="GLYCOGEN PHOSPHORYLASE, LIVER FORM"/>
    <property type="match status" value="1"/>
</dbReference>
<reference evidence="16" key="2">
    <citation type="journal article" date="2013" name="Nat. Genet.">
        <title>The genome of the platyfish, Xiphophorus maculatus, provides insights into evolutionary adaptation and several complex traits.</title>
        <authorList>
            <person name="Schartl M."/>
            <person name="Walter R.B."/>
            <person name="Shen Y."/>
            <person name="Garcia T."/>
            <person name="Catchen J."/>
            <person name="Amores A."/>
            <person name="Braasch I."/>
            <person name="Chalopin D."/>
            <person name="Volff J.N."/>
            <person name="Lesch K.P."/>
            <person name="Bisazza A."/>
            <person name="Minx P."/>
            <person name="Hillier L."/>
            <person name="Wilson R.K."/>
            <person name="Fuerstenberg S."/>
            <person name="Boore J."/>
            <person name="Searle S."/>
            <person name="Postlethwait J.H."/>
            <person name="Warren W.C."/>
        </authorList>
    </citation>
    <scope>NUCLEOTIDE SEQUENCE [LARGE SCALE GENOMIC DNA]</scope>
    <source>
        <strain evidence="16">JP 163 A</strain>
    </source>
</reference>
<evidence type="ECO:0000256" key="9">
    <source>
        <dbReference type="ARBA" id="ARBA00023277"/>
    </source>
</evidence>
<dbReference type="GO" id="GO:0005980">
    <property type="term" value="P:glycogen catabolic process"/>
    <property type="evidence" value="ECO:0007669"/>
    <property type="project" value="TreeGrafter"/>
</dbReference>
<reference evidence="15" key="3">
    <citation type="submission" date="2025-08" db="UniProtKB">
        <authorList>
            <consortium name="Ensembl"/>
        </authorList>
    </citation>
    <scope>IDENTIFICATION</scope>
    <source>
        <strain evidence="15">JP 163 A</strain>
    </source>
</reference>
<dbReference type="FunFam" id="3.40.50.2000:FF:000153">
    <property type="entry name" value="Alpha-1,4 glucan phosphorylase"/>
    <property type="match status" value="1"/>
</dbReference>
<dbReference type="PIRSF" id="PIRSF000460">
    <property type="entry name" value="Pprylas_GlgP"/>
    <property type="match status" value="1"/>
</dbReference>
<dbReference type="KEGG" id="xma:102221995"/>
<organism evidence="15 16">
    <name type="scientific">Xiphophorus maculatus</name>
    <name type="common">Southern platyfish</name>
    <name type="synonym">Platypoecilus maculatus</name>
    <dbReference type="NCBI Taxonomy" id="8083"/>
    <lineage>
        <taxon>Eukaryota</taxon>
        <taxon>Metazoa</taxon>
        <taxon>Chordata</taxon>
        <taxon>Craniata</taxon>
        <taxon>Vertebrata</taxon>
        <taxon>Euteleostomi</taxon>
        <taxon>Actinopterygii</taxon>
        <taxon>Neopterygii</taxon>
        <taxon>Teleostei</taxon>
        <taxon>Neoteleostei</taxon>
        <taxon>Acanthomorphata</taxon>
        <taxon>Ovalentaria</taxon>
        <taxon>Atherinomorphae</taxon>
        <taxon>Cyprinodontiformes</taxon>
        <taxon>Poeciliidae</taxon>
        <taxon>Poeciliinae</taxon>
        <taxon>Xiphophorus</taxon>
    </lineage>
</organism>
<evidence type="ECO:0000256" key="3">
    <source>
        <dbReference type="ARBA" id="ARBA00022533"/>
    </source>
</evidence>
<dbReference type="InParanoid" id="M4AKE4"/>
<evidence type="ECO:0000256" key="11">
    <source>
        <dbReference type="ARBA" id="ARBA00037413"/>
    </source>
</evidence>
<dbReference type="OMA" id="HCACSVA"/>
<keyword evidence="3" id="KW-0021">Allosteric enzyme</keyword>
<dbReference type="GeneTree" id="ENSGT00950000183148"/>
<comment type="similarity">
    <text evidence="2 14">Belongs to the glycogen phosphorylase family.</text>
</comment>
<reference evidence="15" key="4">
    <citation type="submission" date="2025-09" db="UniProtKB">
        <authorList>
            <consortium name="Ensembl"/>
        </authorList>
    </citation>
    <scope>IDENTIFICATION</scope>
    <source>
        <strain evidence="15">JP 163 A</strain>
    </source>
</reference>
<dbReference type="EC" id="2.4.1.1" evidence="14"/>
<dbReference type="NCBIfam" id="TIGR02093">
    <property type="entry name" value="P_ylase"/>
    <property type="match status" value="1"/>
</dbReference>
<protein>
    <recommendedName>
        <fullName evidence="14">Alpha-1,4 glucan phosphorylase</fullName>
        <ecNumber evidence="14">2.4.1.1</ecNumber>
    </recommendedName>
</protein>
<dbReference type="GO" id="GO:0005737">
    <property type="term" value="C:cytoplasm"/>
    <property type="evidence" value="ECO:0007669"/>
    <property type="project" value="TreeGrafter"/>
</dbReference>
<proteinExistence type="inferred from homology"/>
<reference evidence="16" key="1">
    <citation type="submission" date="2012-01" db="EMBL/GenBank/DDBJ databases">
        <authorList>
            <person name="Walter R."/>
            <person name="Schartl M."/>
            <person name="Warren W."/>
        </authorList>
    </citation>
    <scope>NUCLEOTIDE SEQUENCE [LARGE SCALE GENOMIC DNA]</scope>
    <source>
        <strain evidence="16">JP 163 A</strain>
    </source>
</reference>
<evidence type="ECO:0000313" key="16">
    <source>
        <dbReference type="Proteomes" id="UP000002852"/>
    </source>
</evidence>
<dbReference type="FunFam" id="3.40.50.2000:FF:000005">
    <property type="entry name" value="Alpha-1,4 glucan phosphorylase"/>
    <property type="match status" value="1"/>
</dbReference>
<evidence type="ECO:0000256" key="10">
    <source>
        <dbReference type="ARBA" id="ARBA00036074"/>
    </source>
</evidence>
<dbReference type="OrthoDB" id="9215500at2759"/>
<evidence type="ECO:0000256" key="13">
    <source>
        <dbReference type="PIRSR" id="PIRSR000460-1"/>
    </source>
</evidence>
<dbReference type="AlphaFoldDB" id="M4AKE4"/>
<name>M4AKE4_XIPMA</name>
<dbReference type="CTD" id="5836"/>
<dbReference type="SUPFAM" id="SSF53756">
    <property type="entry name" value="UDP-Glycosyltransferase/glycogen phosphorylase"/>
    <property type="match status" value="1"/>
</dbReference>
<dbReference type="Proteomes" id="UP000002852">
    <property type="component" value="Unassembled WGS sequence"/>
</dbReference>
<dbReference type="eggNOG" id="KOG2099">
    <property type="taxonomic scope" value="Eukaryota"/>
</dbReference>
<dbReference type="Ensembl" id="ENSXMAT00000014958.2">
    <property type="protein sequence ID" value="ENSXMAP00000014938.1"/>
    <property type="gene ID" value="ENSXMAG00000014865.2"/>
</dbReference>
<feature type="modified residue" description="N6-(pyridoxal phosphate)lysine" evidence="13">
    <location>
        <position position="679"/>
    </location>
</feature>
<accession>M4AKE4</accession>
<keyword evidence="7 14" id="KW-0808">Transferase</keyword>
<evidence type="ECO:0000256" key="6">
    <source>
        <dbReference type="ARBA" id="ARBA00022676"/>
    </source>
</evidence>
<dbReference type="STRING" id="8083.ENSXMAP00000014938"/>
<sequence length="853" mass="97791">MATPLTDQEKRKQISIRGIVGVENVAELKKGFNRHLHFTLVKDRNIATPRDYYFALAHTVRDHLVGRWIRTQQFYYEADPKRVYYLSLEFYMGRTLQNTMINLGLQNACDEAIYQLGLDMEELEEVEEDAGLGNGGLGRLAACFLDSMATLGLAAYGYGIRYEYGIFNQKIRDGWQVEEADDWLRHGNPWEKARPEYMLPVHFYGRVEETRDGPKWVDTQVVLAMPYDTPVPGYMNNTVNTMRLWSARAPNDFNLKDFNVGDYIQAVLDRNLAENISRVLYPNDNFFEGKELRLKQEYFVVAATLQDIIRRFKTTKKGRPSRTTFDAFPDKVAIQLNDTHPAMAIPELMRIFVDIEKLDWETAWDLTRRTFAYTNHTVLPEALERWPVELLEKLLPRHLQIIYQINQAHLDKIAALFPNDLDKLRKMSLIEEDGCKRVNMAHLCIVGSHAVNGVAQIHSDIIRTEVFKDFSDLEPGKFQNKTNGITPRRWLLLCNPGLAELIAEAIGEDYVKDLSQLKKLNDFVNDLAFVRDVAKIKQDNKVKFAQFLETEYRVKINPSSMFDVHIKRIHEYKRQLLNCLHIIALYNRIRKNPNAPFVPRTVIVGGKAAPGYHMAKMIIKLITSVADVVNNDPVVGSKLKVIFLENYRVSLAEKVIPATDLSEQISTAGTEASGTGNMKFMLNGALTIGTMDGANVEMAEEAGEENLFIFGMRVEDVAEMDKKGYDAMTYYEKIPELKQVMDQIASGFFSPKNPELFKDLTDMLFKYDRFKVFADFEDYLKTQEKVSKLYQDTVEWTKMAIKNIAATGKFSSDRTIAEYATEVWGVEPTDLKIPPPSEPREAIEETAKALRKM</sequence>
<evidence type="ECO:0000256" key="4">
    <source>
        <dbReference type="ARBA" id="ARBA00022553"/>
    </source>
</evidence>
<evidence type="ECO:0000256" key="7">
    <source>
        <dbReference type="ARBA" id="ARBA00022679"/>
    </source>
</evidence>
<dbReference type="RefSeq" id="XP_005799270.1">
    <property type="nucleotide sequence ID" value="XM_005799213.3"/>
</dbReference>
<dbReference type="Pfam" id="PF00343">
    <property type="entry name" value="Phosphorylase"/>
    <property type="match status" value="1"/>
</dbReference>
<evidence type="ECO:0000256" key="14">
    <source>
        <dbReference type="RuleBase" id="RU000587"/>
    </source>
</evidence>
<evidence type="ECO:0000256" key="1">
    <source>
        <dbReference type="ARBA" id="ARBA00001933"/>
    </source>
</evidence>
<dbReference type="Gene3D" id="3.40.50.2000">
    <property type="entry name" value="Glycogen Phosphorylase B"/>
    <property type="match status" value="2"/>
</dbReference>
<dbReference type="GO" id="GO:0008184">
    <property type="term" value="F:glycogen phosphorylase activity"/>
    <property type="evidence" value="ECO:0007669"/>
    <property type="project" value="InterPro"/>
</dbReference>
<dbReference type="InterPro" id="IPR000811">
    <property type="entry name" value="Glyco_trans_35"/>
</dbReference>
<keyword evidence="4" id="KW-0597">Phosphoprotein</keyword>
<keyword evidence="9 14" id="KW-0119">Carbohydrate metabolism</keyword>
<dbReference type="InterPro" id="IPR035090">
    <property type="entry name" value="Pyridoxal_P_attach_site"/>
</dbReference>
<dbReference type="HOGENOM" id="CLU_010198_1_1_1"/>
<dbReference type="GeneID" id="102221995"/>
<dbReference type="CDD" id="cd04300">
    <property type="entry name" value="GT35_Glycogen_Phosphorylase"/>
    <property type="match status" value="1"/>
</dbReference>
<dbReference type="FunFam" id="3.40.50.2000:FF:000197">
    <property type="entry name" value="Alpha-1,4 glucan phosphorylase"/>
    <property type="match status" value="1"/>
</dbReference>
<keyword evidence="8 13" id="KW-0663">Pyridoxal phosphate</keyword>
<keyword evidence="5" id="KW-0321">Glycogen metabolism</keyword>
<comment type="subunit">
    <text evidence="12">Homodimer; enzymatically active. Interacts with PPP1R3B; recruits the phosphatase PP1 which dephosphorylates and inactivates PYGL/glycogen phosphorylase.</text>
</comment>
<keyword evidence="6 14" id="KW-0328">Glycosyltransferase</keyword>
<comment type="cofactor">
    <cofactor evidence="1 14">
        <name>pyridoxal 5'-phosphate</name>
        <dbReference type="ChEBI" id="CHEBI:597326"/>
    </cofactor>
</comment>
<dbReference type="PROSITE" id="PS00102">
    <property type="entry name" value="PHOSPHORYLASE"/>
    <property type="match status" value="1"/>
</dbReference>